<keyword evidence="3" id="KW-1185">Reference proteome</keyword>
<evidence type="ECO:0000313" key="3">
    <source>
        <dbReference type="Proteomes" id="UP000182762"/>
    </source>
</evidence>
<dbReference type="RefSeq" id="WP_061801837.1">
    <property type="nucleotide sequence ID" value="NZ_FOXX01000001.1"/>
</dbReference>
<feature type="transmembrane region" description="Helical" evidence="1">
    <location>
        <begin position="159"/>
        <end position="177"/>
    </location>
</feature>
<feature type="transmembrane region" description="Helical" evidence="1">
    <location>
        <begin position="6"/>
        <end position="22"/>
    </location>
</feature>
<organism evidence="2 3">
    <name type="scientific">Priestia endophytica DSM 13796</name>
    <dbReference type="NCBI Taxonomy" id="1121089"/>
    <lineage>
        <taxon>Bacteria</taxon>
        <taxon>Bacillati</taxon>
        <taxon>Bacillota</taxon>
        <taxon>Bacilli</taxon>
        <taxon>Bacillales</taxon>
        <taxon>Bacillaceae</taxon>
        <taxon>Priestia</taxon>
    </lineage>
</organism>
<dbReference type="EMBL" id="FOXX01000001">
    <property type="protein sequence ID" value="SFQ12507.1"/>
    <property type="molecule type" value="Genomic_DNA"/>
</dbReference>
<dbReference type="PIRSF" id="PIRSF036710">
    <property type="entry name" value="YphA_Bacsu"/>
    <property type="match status" value="1"/>
</dbReference>
<dbReference type="GeneID" id="93709088"/>
<feature type="transmembrane region" description="Helical" evidence="1">
    <location>
        <begin position="105"/>
        <end position="123"/>
    </location>
</feature>
<reference evidence="2 3" key="1">
    <citation type="submission" date="2016-10" db="EMBL/GenBank/DDBJ databases">
        <authorList>
            <person name="Varghese N."/>
            <person name="Submissions S."/>
        </authorList>
    </citation>
    <scope>NUCLEOTIDE SEQUENCE [LARGE SCALE GENOMIC DNA]</scope>
    <source>
        <strain evidence="2 3">DSM 13796</strain>
    </source>
</reference>
<keyword evidence="1" id="KW-1133">Transmembrane helix</keyword>
<dbReference type="InterPro" id="IPR014617">
    <property type="entry name" value="YphA_Bacsu"/>
</dbReference>
<gene>
    <name evidence="2" type="ORF">SAMN02745910_00314</name>
</gene>
<accession>A0A1I5VYU4</accession>
<sequence length="200" mass="23475">MDIFYFYWFSWIWWVLLTFFMEKTKERTYLSALILLLLIFSTTFISFEIWEVNVAYLVLFTSSFIPYKNQTNYMISWIYTLIIALFYGGFYLFALYDPVWIIGDYLWLLSACMFLITCVVVAPHRARQWHFINGACVGEALLSIVLGKIGIKPEVGDEAFLSLIAAVTLALFSWESAKKAFYYISFVRLKERPSSFFKKG</sequence>
<evidence type="ECO:0008006" key="4">
    <source>
        <dbReference type="Google" id="ProtNLM"/>
    </source>
</evidence>
<evidence type="ECO:0000313" key="2">
    <source>
        <dbReference type="EMBL" id="SFQ12507.1"/>
    </source>
</evidence>
<comment type="caution">
    <text evidence="2">The sequence shown here is derived from an EMBL/GenBank/DDBJ whole genome shotgun (WGS) entry which is preliminary data.</text>
</comment>
<name>A0A1I5VYU4_9BACI</name>
<proteinExistence type="predicted"/>
<feature type="transmembrane region" description="Helical" evidence="1">
    <location>
        <begin position="29"/>
        <end position="50"/>
    </location>
</feature>
<evidence type="ECO:0000256" key="1">
    <source>
        <dbReference type="SAM" id="Phobius"/>
    </source>
</evidence>
<protein>
    <recommendedName>
        <fullName evidence="4">Integral membrane protein</fullName>
    </recommendedName>
</protein>
<dbReference type="Proteomes" id="UP000182762">
    <property type="component" value="Unassembled WGS sequence"/>
</dbReference>
<feature type="transmembrane region" description="Helical" evidence="1">
    <location>
        <begin position="129"/>
        <end position="147"/>
    </location>
</feature>
<keyword evidence="1" id="KW-0812">Transmembrane</keyword>
<dbReference type="Pfam" id="PF24124">
    <property type="entry name" value="YphA"/>
    <property type="match status" value="1"/>
</dbReference>
<keyword evidence="1" id="KW-0472">Membrane</keyword>
<feature type="transmembrane region" description="Helical" evidence="1">
    <location>
        <begin position="70"/>
        <end position="93"/>
    </location>
</feature>